<dbReference type="AlphaFoldDB" id="A0A4Y2G5V5"/>
<sequence>MVSYYLGHNDTQIALFLCGFAEDRAYVPPCLMPIADVNARITDVLPSIDRDLLWKVWQEVHYKLHVCHITRDTHVDHLSKLKYMAACSVHLSNKCSKYLLSCKTLKSRHSR</sequence>
<evidence type="ECO:0000313" key="2">
    <source>
        <dbReference type="Proteomes" id="UP000499080"/>
    </source>
</evidence>
<evidence type="ECO:0000313" key="1">
    <source>
        <dbReference type="EMBL" id="GBM49100.1"/>
    </source>
</evidence>
<organism evidence="1 2">
    <name type="scientific">Araneus ventricosus</name>
    <name type="common">Orbweaver spider</name>
    <name type="synonym">Epeira ventricosa</name>
    <dbReference type="NCBI Taxonomy" id="182803"/>
    <lineage>
        <taxon>Eukaryota</taxon>
        <taxon>Metazoa</taxon>
        <taxon>Ecdysozoa</taxon>
        <taxon>Arthropoda</taxon>
        <taxon>Chelicerata</taxon>
        <taxon>Arachnida</taxon>
        <taxon>Araneae</taxon>
        <taxon>Araneomorphae</taxon>
        <taxon>Entelegynae</taxon>
        <taxon>Araneoidea</taxon>
        <taxon>Araneidae</taxon>
        <taxon>Araneus</taxon>
    </lineage>
</organism>
<dbReference type="EMBL" id="BGPR01001239">
    <property type="protein sequence ID" value="GBM49100.1"/>
    <property type="molecule type" value="Genomic_DNA"/>
</dbReference>
<dbReference type="Proteomes" id="UP000499080">
    <property type="component" value="Unassembled WGS sequence"/>
</dbReference>
<gene>
    <name evidence="1" type="ORF">AVEN_266452_1</name>
</gene>
<name>A0A4Y2G5V5_ARAVE</name>
<proteinExistence type="predicted"/>
<accession>A0A4Y2G5V5</accession>
<comment type="caution">
    <text evidence="1">The sequence shown here is derived from an EMBL/GenBank/DDBJ whole genome shotgun (WGS) entry which is preliminary data.</text>
</comment>
<reference evidence="1 2" key="1">
    <citation type="journal article" date="2019" name="Sci. Rep.">
        <title>Orb-weaving spider Araneus ventricosus genome elucidates the spidroin gene catalogue.</title>
        <authorList>
            <person name="Kono N."/>
            <person name="Nakamura H."/>
            <person name="Ohtoshi R."/>
            <person name="Moran D.A.P."/>
            <person name="Shinohara A."/>
            <person name="Yoshida Y."/>
            <person name="Fujiwara M."/>
            <person name="Mori M."/>
            <person name="Tomita M."/>
            <person name="Arakawa K."/>
        </authorList>
    </citation>
    <scope>NUCLEOTIDE SEQUENCE [LARGE SCALE GENOMIC DNA]</scope>
</reference>
<protein>
    <submittedName>
        <fullName evidence="1">Uncharacterized protein</fullName>
    </submittedName>
</protein>
<keyword evidence="2" id="KW-1185">Reference proteome</keyword>